<dbReference type="AlphaFoldDB" id="A0A368TND5"/>
<dbReference type="Proteomes" id="UP000252405">
    <property type="component" value="Unassembled WGS sequence"/>
</dbReference>
<protein>
    <submittedName>
        <fullName evidence="1">DUF2380 domain-containing protein</fullName>
    </submittedName>
</protein>
<sequence>MGRPQGTACLPDAHGLHQGGAMTPQDVYRRIARGVSFLLLTSTIAMASTIFADTAKSTLALAQFDFQDTSGEDQDQSAEHEARLKSLNETLHGGLAENKEISLVGLTCEVERCTHRTPGLAVLTRQAKAAGAQYLLVGEVHKVSTLIGRVRLAVLDLNDNNKFACEQLLSYRGDTDEAWQRMAQYTLRHIEESCIPLR</sequence>
<dbReference type="InterPro" id="IPR021698">
    <property type="entry name" value="DUF3280"/>
</dbReference>
<name>A0A368TND5_9GAMM</name>
<proteinExistence type="predicted"/>
<organism evidence="1 2">
    <name type="scientific">Billgrantia montanilacus</name>
    <dbReference type="NCBI Taxonomy" id="2282305"/>
    <lineage>
        <taxon>Bacteria</taxon>
        <taxon>Pseudomonadati</taxon>
        <taxon>Pseudomonadota</taxon>
        <taxon>Gammaproteobacteria</taxon>
        <taxon>Oceanospirillales</taxon>
        <taxon>Halomonadaceae</taxon>
        <taxon>Billgrantia</taxon>
    </lineage>
</organism>
<accession>A0A368TND5</accession>
<comment type="caution">
    <text evidence="1">The sequence shown here is derived from an EMBL/GenBank/DDBJ whole genome shotgun (WGS) entry which is preliminary data.</text>
</comment>
<dbReference type="Pfam" id="PF11684">
    <property type="entry name" value="DUF3280"/>
    <property type="match status" value="1"/>
</dbReference>
<gene>
    <name evidence="1" type="ORF">DU505_21445</name>
</gene>
<evidence type="ECO:0000313" key="1">
    <source>
        <dbReference type="EMBL" id="RCV86229.1"/>
    </source>
</evidence>
<keyword evidence="2" id="KW-1185">Reference proteome</keyword>
<reference evidence="1 2" key="1">
    <citation type="submission" date="2018-07" db="EMBL/GenBank/DDBJ databases">
        <title>Halomonas montanilacus sp. nov., isolated from Lake Pengyan on Tibetan Plateau.</title>
        <authorList>
            <person name="Lu H."/>
            <person name="Xing P."/>
            <person name="Wu Q."/>
        </authorList>
    </citation>
    <scope>NUCLEOTIDE SEQUENCE [LARGE SCALE GENOMIC DNA]</scope>
    <source>
        <strain evidence="1 2">PYC7W</strain>
    </source>
</reference>
<dbReference type="EMBL" id="QPII01000028">
    <property type="protein sequence ID" value="RCV86229.1"/>
    <property type="molecule type" value="Genomic_DNA"/>
</dbReference>
<evidence type="ECO:0000313" key="2">
    <source>
        <dbReference type="Proteomes" id="UP000252405"/>
    </source>
</evidence>